<name>A0A2C9WMG9_MANES</name>
<dbReference type="InterPro" id="IPR029063">
    <property type="entry name" value="SAM-dependent_MTases_sf"/>
</dbReference>
<gene>
    <name evidence="5" type="ORF">MANES_01G114200v8</name>
</gene>
<accession>A0A2C9WMG9</accession>
<evidence type="ECO:0000313" key="5">
    <source>
        <dbReference type="EMBL" id="OAY60458.1"/>
    </source>
</evidence>
<dbReference type="Gene3D" id="3.40.50.150">
    <property type="entry name" value="Vaccinia Virus protein VP39"/>
    <property type="match status" value="1"/>
</dbReference>
<dbReference type="OrthoDB" id="1523883at2759"/>
<keyword evidence="1" id="KW-0489">Methyltransferase</keyword>
<dbReference type="PROSITE" id="PS51257">
    <property type="entry name" value="PROKAR_LIPOPROTEIN"/>
    <property type="match status" value="1"/>
</dbReference>
<evidence type="ECO:0000256" key="4">
    <source>
        <dbReference type="ARBA" id="ARBA00022842"/>
    </source>
</evidence>
<dbReference type="GO" id="GO:0008757">
    <property type="term" value="F:S-adenosylmethionine-dependent methyltransferase activity"/>
    <property type="evidence" value="ECO:0000318"/>
    <property type="project" value="GO_Central"/>
</dbReference>
<keyword evidence="3" id="KW-0479">Metal-binding</keyword>
<dbReference type="Gene3D" id="1.10.1200.270">
    <property type="entry name" value="Methyltransferase, alpha-helical capping domain"/>
    <property type="match status" value="1"/>
</dbReference>
<keyword evidence="4" id="KW-0460">Magnesium</keyword>
<evidence type="ECO:0000313" key="6">
    <source>
        <dbReference type="Proteomes" id="UP000091857"/>
    </source>
</evidence>
<dbReference type="Gramene" id="Manes.01G114200.1.v8.1">
    <property type="protein sequence ID" value="Manes.01G114200.1.v8.1.CDS"/>
    <property type="gene ID" value="Manes.01G114200.v8.1"/>
</dbReference>
<organism evidence="5 6">
    <name type="scientific">Manihot esculenta</name>
    <name type="common">Cassava</name>
    <name type="synonym">Jatropha manihot</name>
    <dbReference type="NCBI Taxonomy" id="3983"/>
    <lineage>
        <taxon>Eukaryota</taxon>
        <taxon>Viridiplantae</taxon>
        <taxon>Streptophyta</taxon>
        <taxon>Embryophyta</taxon>
        <taxon>Tracheophyta</taxon>
        <taxon>Spermatophyta</taxon>
        <taxon>Magnoliopsida</taxon>
        <taxon>eudicotyledons</taxon>
        <taxon>Gunneridae</taxon>
        <taxon>Pentapetalae</taxon>
        <taxon>rosids</taxon>
        <taxon>fabids</taxon>
        <taxon>Malpighiales</taxon>
        <taxon>Euphorbiaceae</taxon>
        <taxon>Crotonoideae</taxon>
        <taxon>Manihoteae</taxon>
        <taxon>Manihot</taxon>
    </lineage>
</organism>
<dbReference type="GO" id="GO:0046872">
    <property type="term" value="F:metal ion binding"/>
    <property type="evidence" value="ECO:0007669"/>
    <property type="project" value="UniProtKB-KW"/>
</dbReference>
<protein>
    <submittedName>
        <fullName evidence="5">Uncharacterized protein</fullName>
    </submittedName>
</protein>
<keyword evidence="6" id="KW-1185">Reference proteome</keyword>
<dbReference type="AlphaFoldDB" id="A0A2C9WMG9"/>
<dbReference type="EMBL" id="CM004387">
    <property type="protein sequence ID" value="OAY60458.1"/>
    <property type="molecule type" value="Genomic_DNA"/>
</dbReference>
<proteinExistence type="predicted"/>
<sequence length="392" mass="44239">MSQFLRVILFGFQWFDVYNMLNASISCVCKPTITTPTSLEMASDQTRNSIYSYIHNCFLQRIGVDKAKGIIFETIFEKLDIKQIYSLSPTIFRIVDLGCAAGPNTFVAVENIVELVKLKCQFHGLDPDGLEFQVFFNDLVSNDFNLLFKTIPSNKEYYASGVPGSFHGRLFPPASLHFAYSSHALAHLSKVPDELLDISSPAWNKGKVYFTSSPKEVGEAYTRQFAKDMESFLKARALELVPGGLMAFLLTSCHPDTKCVLTAVLDLLGSTLMDLVKMGMVSEEKVDSFNLPLYFPNPIELKDLIEKNGSFSIERMHALELPCPDEIWEGVLHMRAILEKPIQDHFGVHIVETLFNQLQNKIVENSVAFDLSYKRAFVLCAVLKRKIHLENI</sequence>
<dbReference type="Pfam" id="PF03492">
    <property type="entry name" value="Methyltransf_7"/>
    <property type="match status" value="1"/>
</dbReference>
<dbReference type="Proteomes" id="UP000091857">
    <property type="component" value="Chromosome 1"/>
</dbReference>
<keyword evidence="2" id="KW-0808">Transferase</keyword>
<evidence type="ECO:0000256" key="2">
    <source>
        <dbReference type="ARBA" id="ARBA00022679"/>
    </source>
</evidence>
<dbReference type="PANTHER" id="PTHR31009">
    <property type="entry name" value="S-ADENOSYL-L-METHIONINE:CARBOXYL METHYLTRANSFERASE FAMILY PROTEIN"/>
    <property type="match status" value="1"/>
</dbReference>
<reference evidence="6" key="1">
    <citation type="journal article" date="2016" name="Nat. Biotechnol.">
        <title>Sequencing wild and cultivated cassava and related species reveals extensive interspecific hybridization and genetic diversity.</title>
        <authorList>
            <person name="Bredeson J.V."/>
            <person name="Lyons J.B."/>
            <person name="Prochnik S.E."/>
            <person name="Wu G.A."/>
            <person name="Ha C.M."/>
            <person name="Edsinger-Gonzales E."/>
            <person name="Grimwood J."/>
            <person name="Schmutz J."/>
            <person name="Rabbi I.Y."/>
            <person name="Egesi C."/>
            <person name="Nauluvula P."/>
            <person name="Lebot V."/>
            <person name="Ndunguru J."/>
            <person name="Mkamilo G."/>
            <person name="Bart R.S."/>
            <person name="Setter T.L."/>
            <person name="Gleadow R.M."/>
            <person name="Kulakow P."/>
            <person name="Ferguson M.E."/>
            <person name="Rounsley S."/>
            <person name="Rokhsar D.S."/>
        </authorList>
    </citation>
    <scope>NUCLEOTIDE SEQUENCE [LARGE SCALE GENOMIC DNA]</scope>
    <source>
        <strain evidence="6">cv. AM560-2</strain>
    </source>
</reference>
<dbReference type="SUPFAM" id="SSF53335">
    <property type="entry name" value="S-adenosyl-L-methionine-dependent methyltransferases"/>
    <property type="match status" value="1"/>
</dbReference>
<evidence type="ECO:0000256" key="1">
    <source>
        <dbReference type="ARBA" id="ARBA00022603"/>
    </source>
</evidence>
<evidence type="ECO:0000256" key="3">
    <source>
        <dbReference type="ARBA" id="ARBA00022723"/>
    </source>
</evidence>
<dbReference type="InterPro" id="IPR005299">
    <property type="entry name" value="MeTrfase_7"/>
</dbReference>
<comment type="caution">
    <text evidence="5">The sequence shown here is derived from an EMBL/GenBank/DDBJ whole genome shotgun (WGS) entry which is preliminary data.</text>
</comment>
<dbReference type="InterPro" id="IPR042086">
    <property type="entry name" value="MeTrfase_capping"/>
</dbReference>
<dbReference type="GO" id="GO:0032259">
    <property type="term" value="P:methylation"/>
    <property type="evidence" value="ECO:0000318"/>
    <property type="project" value="GO_Central"/>
</dbReference>